<dbReference type="InterPro" id="IPR016251">
    <property type="entry name" value="Tyr_kinase_non-rcpt_Jak/Tyk2"/>
</dbReference>
<dbReference type="SUPFAM" id="SSF55550">
    <property type="entry name" value="SH2 domain"/>
    <property type="match status" value="1"/>
</dbReference>
<feature type="binding site" evidence="14">
    <location>
        <begin position="885"/>
        <end position="893"/>
    </location>
    <ligand>
        <name>ATP</name>
        <dbReference type="ChEBI" id="CHEBI:30616"/>
    </ligand>
</feature>
<feature type="domain" description="Protein kinase" evidence="17">
    <location>
        <begin position="879"/>
        <end position="1156"/>
    </location>
</feature>
<dbReference type="RefSeq" id="XP_017275947.1">
    <property type="nucleotide sequence ID" value="XM_017420458.3"/>
</dbReference>
<dbReference type="InterPro" id="IPR036860">
    <property type="entry name" value="SH2_dom_sf"/>
</dbReference>
<proteinExistence type="inferred from homology"/>
<dbReference type="GO" id="GO:0004715">
    <property type="term" value="F:non-membrane spanning protein tyrosine kinase activity"/>
    <property type="evidence" value="ECO:0007669"/>
    <property type="project" value="UniProtKB-UniRule"/>
</dbReference>
<dbReference type="GO" id="GO:0035556">
    <property type="term" value="P:intracellular signal transduction"/>
    <property type="evidence" value="ECO:0007669"/>
    <property type="project" value="InterPro"/>
</dbReference>
<dbReference type="Pfam" id="PF18377">
    <property type="entry name" value="FERM_F2"/>
    <property type="match status" value="1"/>
</dbReference>
<reference evidence="19" key="1">
    <citation type="submission" date="2025-08" db="UniProtKB">
        <authorList>
            <consortium name="Ensembl"/>
        </authorList>
    </citation>
    <scope>IDENTIFICATION</scope>
</reference>
<organism evidence="19 20">
    <name type="scientific">Kryptolebias marmoratus</name>
    <name type="common">Mangrove killifish</name>
    <name type="synonym">Rivulus marmoratus</name>
    <dbReference type="NCBI Taxonomy" id="37003"/>
    <lineage>
        <taxon>Eukaryota</taxon>
        <taxon>Metazoa</taxon>
        <taxon>Chordata</taxon>
        <taxon>Craniata</taxon>
        <taxon>Vertebrata</taxon>
        <taxon>Euteleostomi</taxon>
        <taxon>Actinopterygii</taxon>
        <taxon>Neopterygii</taxon>
        <taxon>Teleostei</taxon>
        <taxon>Neoteleostei</taxon>
        <taxon>Acanthomorphata</taxon>
        <taxon>Ovalentaria</taxon>
        <taxon>Atherinomorphae</taxon>
        <taxon>Cyprinodontiformes</taxon>
        <taxon>Rivulidae</taxon>
        <taxon>Kryptolebias</taxon>
    </lineage>
</organism>
<evidence type="ECO:0000256" key="8">
    <source>
        <dbReference type="ARBA" id="ARBA00022999"/>
    </source>
</evidence>
<dbReference type="PRINTS" id="PR01824">
    <property type="entry name" value="JANUSKINASE1"/>
</dbReference>
<dbReference type="FunFam" id="1.10.510.10:FF:000110">
    <property type="entry name" value="Tyrosine-protein kinase"/>
    <property type="match status" value="1"/>
</dbReference>
<keyword evidence="9" id="KW-0472">Membrane</keyword>
<dbReference type="SMART" id="SM00219">
    <property type="entry name" value="TyrKc"/>
    <property type="match status" value="2"/>
</dbReference>
<evidence type="ECO:0000256" key="5">
    <source>
        <dbReference type="ARBA" id="ARBA00022741"/>
    </source>
</evidence>
<accession>A0A3Q3AHA0</accession>
<dbReference type="SUPFAM" id="SSF50729">
    <property type="entry name" value="PH domain-like"/>
    <property type="match status" value="1"/>
</dbReference>
<dbReference type="OMA" id="KDIMQGE"/>
<evidence type="ECO:0000256" key="15">
    <source>
        <dbReference type="PROSITE-ProRule" id="PRU10141"/>
    </source>
</evidence>
<dbReference type="GO" id="GO:0060397">
    <property type="term" value="P:growth hormone receptor signaling pathway via JAK-STAT"/>
    <property type="evidence" value="ECO:0007669"/>
    <property type="project" value="TreeGrafter"/>
</dbReference>
<evidence type="ECO:0000256" key="7">
    <source>
        <dbReference type="ARBA" id="ARBA00022840"/>
    </source>
</evidence>
<dbReference type="SUPFAM" id="SSF47031">
    <property type="entry name" value="Second domain of FERM"/>
    <property type="match status" value="1"/>
</dbReference>
<dbReference type="InterPro" id="IPR000299">
    <property type="entry name" value="FERM_domain"/>
</dbReference>
<evidence type="ECO:0000256" key="3">
    <source>
        <dbReference type="ARBA" id="ARBA00022679"/>
    </source>
</evidence>
<dbReference type="InterPro" id="IPR035963">
    <property type="entry name" value="FERM_2"/>
</dbReference>
<evidence type="ECO:0000256" key="2">
    <source>
        <dbReference type="ARBA" id="ARBA00022553"/>
    </source>
</evidence>
<evidence type="ECO:0000259" key="18">
    <source>
        <dbReference type="PROSITE" id="PS50057"/>
    </source>
</evidence>
<comment type="catalytic activity">
    <reaction evidence="11 12 16">
        <text>L-tyrosyl-[protein] + ATP = O-phospho-L-tyrosyl-[protein] + ADP + H(+)</text>
        <dbReference type="Rhea" id="RHEA:10596"/>
        <dbReference type="Rhea" id="RHEA-COMP:10136"/>
        <dbReference type="Rhea" id="RHEA-COMP:20101"/>
        <dbReference type="ChEBI" id="CHEBI:15378"/>
        <dbReference type="ChEBI" id="CHEBI:30616"/>
        <dbReference type="ChEBI" id="CHEBI:46858"/>
        <dbReference type="ChEBI" id="CHEBI:61978"/>
        <dbReference type="ChEBI" id="CHEBI:456216"/>
        <dbReference type="EC" id="2.7.10.2"/>
    </reaction>
</comment>
<dbReference type="SMART" id="SM00295">
    <property type="entry name" value="B41"/>
    <property type="match status" value="1"/>
</dbReference>
<dbReference type="PRINTS" id="PR01823">
    <property type="entry name" value="JANUSKINASE"/>
</dbReference>
<keyword evidence="6 12" id="KW-0418">Kinase</keyword>
<evidence type="ECO:0000256" key="12">
    <source>
        <dbReference type="PIRNR" id="PIRNR000636"/>
    </source>
</evidence>
<keyword evidence="4" id="KW-0677">Repeat</keyword>
<dbReference type="Pfam" id="PF07714">
    <property type="entry name" value="PK_Tyr_Ser-Thr"/>
    <property type="match status" value="2"/>
</dbReference>
<dbReference type="Gene3D" id="3.30.505.10">
    <property type="entry name" value="SH2 domain"/>
    <property type="match status" value="1"/>
</dbReference>
<dbReference type="GO" id="GO:0005524">
    <property type="term" value="F:ATP binding"/>
    <property type="evidence" value="ECO:0007669"/>
    <property type="project" value="UniProtKB-UniRule"/>
</dbReference>
<feature type="domain" description="Protein kinase" evidence="17">
    <location>
        <begin position="583"/>
        <end position="860"/>
    </location>
</feature>
<dbReference type="Proteomes" id="UP000264800">
    <property type="component" value="Unplaced"/>
</dbReference>
<dbReference type="GO" id="GO:0005856">
    <property type="term" value="C:cytoskeleton"/>
    <property type="evidence" value="ECO:0007669"/>
    <property type="project" value="UniProtKB-UniRule"/>
</dbReference>
<dbReference type="InterPro" id="IPR051286">
    <property type="entry name" value="JAK"/>
</dbReference>
<keyword evidence="10 12" id="KW-0829">Tyrosine-protein kinase</keyword>
<evidence type="ECO:0000256" key="4">
    <source>
        <dbReference type="ARBA" id="ARBA00022737"/>
    </source>
</evidence>
<dbReference type="PANTHER" id="PTHR45807">
    <property type="entry name" value="TYROSINE-PROTEIN KINASE HOPSCOTCH"/>
    <property type="match status" value="1"/>
</dbReference>
<feature type="domain" description="FERM" evidence="18">
    <location>
        <begin position="32"/>
        <end position="422"/>
    </location>
</feature>
<dbReference type="PANTHER" id="PTHR45807:SF5">
    <property type="entry name" value="TYROSINE-PROTEIN KINASE JAK1"/>
    <property type="match status" value="1"/>
</dbReference>
<keyword evidence="3 12" id="KW-0808">Transferase</keyword>
<dbReference type="Gene3D" id="1.10.510.10">
    <property type="entry name" value="Transferase(Phosphotransferase) domain 1"/>
    <property type="match status" value="2"/>
</dbReference>
<dbReference type="KEGG" id="kmr:108238415"/>
<dbReference type="PROSITE" id="PS00107">
    <property type="entry name" value="PROTEIN_KINASE_ATP"/>
    <property type="match status" value="1"/>
</dbReference>
<dbReference type="CTD" id="3716"/>
<dbReference type="FunFam" id="3.30.200.20:FF:000135">
    <property type="entry name" value="Tyrosine-protein kinase"/>
    <property type="match status" value="1"/>
</dbReference>
<dbReference type="GO" id="GO:0012505">
    <property type="term" value="C:endomembrane system"/>
    <property type="evidence" value="ECO:0007669"/>
    <property type="project" value="UniProtKB-SubCell"/>
</dbReference>
<keyword evidence="7 12" id="KW-0067">ATP-binding</keyword>
<keyword evidence="8" id="KW-0727">SH2 domain</keyword>
<dbReference type="InterPro" id="IPR001245">
    <property type="entry name" value="Ser-Thr/Tyr_kinase_cat_dom"/>
</dbReference>
<dbReference type="PROSITE" id="PS50011">
    <property type="entry name" value="PROTEIN_KINASE_DOM"/>
    <property type="match status" value="2"/>
</dbReference>
<dbReference type="InterPro" id="IPR000980">
    <property type="entry name" value="SH2"/>
</dbReference>
<dbReference type="InterPro" id="IPR011009">
    <property type="entry name" value="Kinase-like_dom_sf"/>
</dbReference>
<evidence type="ECO:0000256" key="11">
    <source>
        <dbReference type="ARBA" id="ARBA00051245"/>
    </source>
</evidence>
<keyword evidence="20" id="KW-1185">Reference proteome</keyword>
<dbReference type="InterPro" id="IPR020635">
    <property type="entry name" value="Tyr_kinase_cat_dom"/>
</dbReference>
<dbReference type="InterPro" id="IPR008266">
    <property type="entry name" value="Tyr_kinase_AS"/>
</dbReference>
<dbReference type="OrthoDB" id="1915767at2759"/>
<dbReference type="CDD" id="cd14473">
    <property type="entry name" value="FERM_B-lobe"/>
    <property type="match status" value="1"/>
</dbReference>
<dbReference type="SUPFAM" id="SSF56112">
    <property type="entry name" value="Protein kinase-like (PK-like)"/>
    <property type="match status" value="2"/>
</dbReference>
<dbReference type="InterPro" id="IPR041381">
    <property type="entry name" value="JAK1-3/TYK2_PHL_dom"/>
</dbReference>
<dbReference type="GeneID" id="108238415"/>
<dbReference type="InterPro" id="IPR041046">
    <property type="entry name" value="FERM_F2"/>
</dbReference>
<evidence type="ECO:0000256" key="16">
    <source>
        <dbReference type="RuleBase" id="RU362096"/>
    </source>
</evidence>
<keyword evidence="5 12" id="KW-0547">Nucleotide-binding</keyword>
<dbReference type="GO" id="GO:0016020">
    <property type="term" value="C:membrane"/>
    <property type="evidence" value="ECO:0007669"/>
    <property type="project" value="InterPro"/>
</dbReference>
<dbReference type="GO" id="GO:0005131">
    <property type="term" value="F:growth hormone receptor binding"/>
    <property type="evidence" value="ECO:0007669"/>
    <property type="project" value="TreeGrafter"/>
</dbReference>
<dbReference type="InterPro" id="IPR019748">
    <property type="entry name" value="FERM_central"/>
</dbReference>
<dbReference type="PROSITE" id="PS00109">
    <property type="entry name" value="PROTEIN_KINASE_TYR"/>
    <property type="match status" value="1"/>
</dbReference>
<dbReference type="GO" id="GO:0005829">
    <property type="term" value="C:cytosol"/>
    <property type="evidence" value="ECO:0007669"/>
    <property type="project" value="TreeGrafter"/>
</dbReference>
<dbReference type="InterPro" id="IPR017441">
    <property type="entry name" value="Protein_kinase_ATP_BS"/>
</dbReference>
<dbReference type="Pfam" id="PF18379">
    <property type="entry name" value="FERM_F1"/>
    <property type="match status" value="1"/>
</dbReference>
<feature type="binding site" evidence="14 15">
    <location>
        <position position="912"/>
    </location>
    <ligand>
        <name>ATP</name>
        <dbReference type="ChEBI" id="CHEBI:30616"/>
    </ligand>
</feature>
<dbReference type="FunFam" id="1.10.510.10:FF:000114">
    <property type="entry name" value="Tyrosine-protein kinase JAK2"/>
    <property type="match status" value="1"/>
</dbReference>
<dbReference type="InterPro" id="IPR041155">
    <property type="entry name" value="FERM_F1"/>
</dbReference>
<evidence type="ECO:0000256" key="10">
    <source>
        <dbReference type="ARBA" id="ARBA00023137"/>
    </source>
</evidence>
<dbReference type="PIRSF" id="PIRSF000636">
    <property type="entry name" value="TyrPK_Jak"/>
    <property type="match status" value="1"/>
</dbReference>
<dbReference type="InterPro" id="IPR020776">
    <property type="entry name" value="Tyr_kinase_non-rcpt_Jak1"/>
</dbReference>
<protein>
    <recommendedName>
        <fullName evidence="12 16">Tyrosine-protein kinase</fullName>
        <ecNumber evidence="12 16">2.7.10.2</ecNumber>
    </recommendedName>
</protein>
<dbReference type="Gene3D" id="3.30.200.20">
    <property type="entry name" value="Phosphorylase Kinase, domain 1"/>
    <property type="match status" value="2"/>
</dbReference>
<dbReference type="Ensembl" id="ENSKMAT00000015933.1">
    <property type="protein sequence ID" value="ENSKMAP00000015706.1"/>
    <property type="gene ID" value="ENSKMAG00000011718.1"/>
</dbReference>
<dbReference type="InterPro" id="IPR000719">
    <property type="entry name" value="Prot_kinase_dom"/>
</dbReference>
<feature type="active site" description="Proton acceptor" evidence="13">
    <location>
        <position position="1007"/>
    </location>
</feature>
<evidence type="ECO:0000256" key="9">
    <source>
        <dbReference type="ARBA" id="ARBA00023136"/>
    </source>
</evidence>
<name>A0A3Q3AHA0_KRYMA</name>
<dbReference type="PROSITE" id="PS50057">
    <property type="entry name" value="FERM_3"/>
    <property type="match status" value="1"/>
</dbReference>
<dbReference type="Pfam" id="PF17887">
    <property type="entry name" value="Jak1_Phl"/>
    <property type="match status" value="1"/>
</dbReference>
<evidence type="ECO:0000256" key="6">
    <source>
        <dbReference type="ARBA" id="ARBA00022777"/>
    </source>
</evidence>
<evidence type="ECO:0000313" key="19">
    <source>
        <dbReference type="Ensembl" id="ENSKMAP00000015706.1"/>
    </source>
</evidence>
<dbReference type="GO" id="GO:0019221">
    <property type="term" value="P:cytokine-mediated signaling pathway"/>
    <property type="evidence" value="ECO:0007669"/>
    <property type="project" value="TreeGrafter"/>
</dbReference>
<dbReference type="Pfam" id="PF21990">
    <property type="entry name" value="SH2_1"/>
    <property type="match status" value="1"/>
</dbReference>
<dbReference type="SMART" id="SM00252">
    <property type="entry name" value="SH2"/>
    <property type="match status" value="1"/>
</dbReference>
<reference evidence="19" key="2">
    <citation type="submission" date="2025-09" db="UniProtKB">
        <authorList>
            <consortium name="Ensembl"/>
        </authorList>
    </citation>
    <scope>IDENTIFICATION</scope>
</reference>
<comment type="subcellular location">
    <subcellularLocation>
        <location evidence="1">Endomembrane system</location>
        <topology evidence="1">Peripheral membrane protein</topology>
    </subcellularLocation>
</comment>
<dbReference type="GeneTree" id="ENSGT00940000157092"/>
<keyword evidence="2" id="KW-0597">Phosphoprotein</keyword>
<sequence>MPTFWMMELRQLCMKMRKSRKPQLPSPPASNSGLEIHFYIPDTTKLVFFKGYYTAEKLCVAAAKKCRISPLCFNLFSLYNEKTGTWYAPSHEFNITDETSIKLHYRMRFYFRNWHGITEGESPVWRYHPCKLRGHNQKTLEGAPLLDLGSLDYLFAQGQNDFQTGKVPLRKAQSDSEQHEIENECLGMAVLAITHYAMDVEMPLSTATREISYKRFIPESLNSEIKQRNILTRIRINNVFKKFLSEFNGRTVKESNIRLYDLKIKYLATLEGLTNTFGSEFFEPDTLSVLQEEDLFNGYYNQSQEQSQSQNLETSKNMQVLINGITGISWRKAPKQESVILKDKGKSKKDGKQRNDRNKDENEAWVEFCDFHEITHTVITESEVTIKRQDNKKMIVKMDSREKALSFAALIDGYFRLSVDAHHYLCREVAPVSVVQNIENGCHGPISTEYATNKLHHEGNTEGAYLLRWSATDYENIIITVVCEVNNQSHPKQQCKNFQVEVDPKGYRLHGTETLRPSLKELLEHLESQCLRTDNLQFQLRRCYPPQPREISNLLVVTKNRTQIQKSTSQSLVGFHRILKEDIDQEEHLGRGTKTNIYSGTLRVKSEEDEDAGYSSFQEVKVVLKVLGSEHKDISLAFYETASNMHKISHKHIVLFYGLCVRQEENIMVEEFVQLGPLDVFMKRQQNPLSTFWKFQVAEQLASALSYLEDKKMVHGYVCAKNVLLARGGLDPDEGGPFIKLSDPGLPITVLNREERVHRVPWIAPECVKDASSLSVAADKWGFGTTLWEICFDGEVPLKEKKLTEKERFYEKECQLATPDYTELANLMTQCMTYDPKKRPFFRAIVRDLDKIKQYIGPFIKPPVGPIDVDPTVFEKRFLRKIRELGEGHFGKVELCIYDPRGDRTGETVAVKSLKPENREEQSNNLSREIDILKALYHKNIVKYKGICQEEGGQAIKLIMEYLPQGSLKEYLPRNKRSTDLSVLLSYCVQICEGMDYLGSCKFIHRDLAARNVLVENETTVKIGDFGLTKSIKDNEGYYTVKDENESPVFWYAPECLTSCKFYLASDVWSFGVTMYEIITYCDSTKSPMTRFMEMMGKTQGQMTLIHLVRVLQDGRRLPCPDDCPEDVYELMKKCWEHTPEKRITFKRLIEELSVLQKRVKQQIRS</sequence>
<evidence type="ECO:0000259" key="17">
    <source>
        <dbReference type="PROSITE" id="PS50011"/>
    </source>
</evidence>
<dbReference type="EC" id="2.7.10.2" evidence="12 16"/>
<dbReference type="PRINTS" id="PR00109">
    <property type="entry name" value="TYRKINASE"/>
</dbReference>
<dbReference type="GO" id="GO:0007259">
    <property type="term" value="P:cell surface receptor signaling pathway via JAK-STAT"/>
    <property type="evidence" value="ECO:0007669"/>
    <property type="project" value="TreeGrafter"/>
</dbReference>
<comment type="similarity">
    <text evidence="12">Belongs to the protein kinase superfamily. Tyr protein kinase family. JAK subfamily.</text>
</comment>
<evidence type="ECO:0000256" key="14">
    <source>
        <dbReference type="PIRSR" id="PIRSR000636-2"/>
    </source>
</evidence>
<dbReference type="AlphaFoldDB" id="A0A3Q3AHA0"/>
<evidence type="ECO:0000313" key="20">
    <source>
        <dbReference type="Proteomes" id="UP000264800"/>
    </source>
</evidence>
<evidence type="ECO:0000256" key="13">
    <source>
        <dbReference type="PIRSR" id="PIRSR000636-1"/>
    </source>
</evidence>
<evidence type="ECO:0000256" key="1">
    <source>
        <dbReference type="ARBA" id="ARBA00004184"/>
    </source>
</evidence>
<dbReference type="GO" id="GO:0030154">
    <property type="term" value="P:cell differentiation"/>
    <property type="evidence" value="ECO:0007669"/>
    <property type="project" value="TreeGrafter"/>
</dbReference>
<dbReference type="STRING" id="37003.ENSKMAP00000015706"/>
<dbReference type="InterPro" id="IPR019749">
    <property type="entry name" value="Band_41_domain"/>
</dbReference>